<keyword evidence="3" id="KW-1185">Reference proteome</keyword>
<feature type="region of interest" description="Disordered" evidence="1">
    <location>
        <begin position="86"/>
        <end position="106"/>
    </location>
</feature>
<evidence type="ECO:0000313" key="3">
    <source>
        <dbReference type="Proteomes" id="UP001396334"/>
    </source>
</evidence>
<sequence>MVVDLHRLFVPRILSLLAKGSPLCERSDGFIYGTPPFSFVPQRGCFHNSKQAKKCTVSYSLPKLTNQDKMHADTYAGHSQISTLPRMSNITGDVRNRLHDPSNKAA</sequence>
<protein>
    <submittedName>
        <fullName evidence="2">Uncharacterized protein</fullName>
    </submittedName>
</protein>
<evidence type="ECO:0000256" key="1">
    <source>
        <dbReference type="SAM" id="MobiDB-lite"/>
    </source>
</evidence>
<gene>
    <name evidence="2" type="ORF">V6N11_009669</name>
</gene>
<accession>A0ABR2P646</accession>
<dbReference type="Proteomes" id="UP001396334">
    <property type="component" value="Unassembled WGS sequence"/>
</dbReference>
<name>A0ABR2P646_9ROSI</name>
<comment type="caution">
    <text evidence="2">The sequence shown here is derived from an EMBL/GenBank/DDBJ whole genome shotgun (WGS) entry which is preliminary data.</text>
</comment>
<evidence type="ECO:0000313" key="2">
    <source>
        <dbReference type="EMBL" id="KAK8983887.1"/>
    </source>
</evidence>
<organism evidence="2 3">
    <name type="scientific">Hibiscus sabdariffa</name>
    <name type="common">roselle</name>
    <dbReference type="NCBI Taxonomy" id="183260"/>
    <lineage>
        <taxon>Eukaryota</taxon>
        <taxon>Viridiplantae</taxon>
        <taxon>Streptophyta</taxon>
        <taxon>Embryophyta</taxon>
        <taxon>Tracheophyta</taxon>
        <taxon>Spermatophyta</taxon>
        <taxon>Magnoliopsida</taxon>
        <taxon>eudicotyledons</taxon>
        <taxon>Gunneridae</taxon>
        <taxon>Pentapetalae</taxon>
        <taxon>rosids</taxon>
        <taxon>malvids</taxon>
        <taxon>Malvales</taxon>
        <taxon>Malvaceae</taxon>
        <taxon>Malvoideae</taxon>
        <taxon>Hibiscus</taxon>
    </lineage>
</organism>
<dbReference type="EMBL" id="JBBPBN010000079">
    <property type="protein sequence ID" value="KAK8983887.1"/>
    <property type="molecule type" value="Genomic_DNA"/>
</dbReference>
<feature type="compositionally biased region" description="Basic and acidic residues" evidence="1">
    <location>
        <begin position="94"/>
        <end position="106"/>
    </location>
</feature>
<reference evidence="2 3" key="1">
    <citation type="journal article" date="2024" name="G3 (Bethesda)">
        <title>Genome assembly of Hibiscus sabdariffa L. provides insights into metabolisms of medicinal natural products.</title>
        <authorList>
            <person name="Kim T."/>
        </authorList>
    </citation>
    <scope>NUCLEOTIDE SEQUENCE [LARGE SCALE GENOMIC DNA]</scope>
    <source>
        <strain evidence="2">TK-2024</strain>
        <tissue evidence="2">Old leaves</tissue>
    </source>
</reference>
<proteinExistence type="predicted"/>